<evidence type="ECO:0000313" key="12">
    <source>
        <dbReference type="EMBL" id="AJR28516.1"/>
    </source>
</evidence>
<evidence type="ECO:0000256" key="6">
    <source>
        <dbReference type="ARBA" id="ARBA00022989"/>
    </source>
</evidence>
<feature type="domain" description="Spike glycoprotein G central" evidence="11">
    <location>
        <begin position="299"/>
        <end position="372"/>
    </location>
</feature>
<organism evidence="12 13">
    <name type="scientific">Mosqueiro virus</name>
    <dbReference type="NCBI Taxonomy" id="200403"/>
    <lineage>
        <taxon>Viruses</taxon>
        <taxon>Riboviria</taxon>
        <taxon>Orthornavirae</taxon>
        <taxon>Negarnaviricota</taxon>
        <taxon>Haploviricotina</taxon>
        <taxon>Monjiviricetes</taxon>
        <taxon>Mononegavirales</taxon>
        <taxon>Rhabdoviridae</taxon>
        <taxon>Alpharhabdovirinae</taxon>
        <taxon>Hapavirus</taxon>
        <taxon>Hapavirus mosqueiro</taxon>
    </lineage>
</organism>
<evidence type="ECO:0000259" key="11">
    <source>
        <dbReference type="Pfam" id="PF24833"/>
    </source>
</evidence>
<keyword evidence="13" id="KW-1185">Reference proteome</keyword>
<evidence type="ECO:0000259" key="10">
    <source>
        <dbReference type="Pfam" id="PF00974"/>
    </source>
</evidence>
<feature type="transmembrane region" description="Helical" evidence="9">
    <location>
        <begin position="534"/>
        <end position="555"/>
    </location>
</feature>
<accession>A0A0D3R1L8</accession>
<dbReference type="OrthoDB" id="21147at10239"/>
<evidence type="ECO:0000256" key="1">
    <source>
        <dbReference type="ARBA" id="ARBA00004563"/>
    </source>
</evidence>
<evidence type="ECO:0000256" key="5">
    <source>
        <dbReference type="ARBA" id="ARBA00022879"/>
    </source>
</evidence>
<evidence type="ECO:0000256" key="8">
    <source>
        <dbReference type="ARBA" id="ARBA00023180"/>
    </source>
</evidence>
<dbReference type="Pfam" id="PF24833">
    <property type="entry name" value="Rhabdo_glycop_CD"/>
    <property type="match status" value="1"/>
</dbReference>
<sequence length="602" mass="69384">MFPLSTVLLPMLFSHVQSWTHDVGRDYIHRPHNPDWFDNVISFPTECYTDWTLVRAHEIKCPSLSSINLDDKLSFKLGTVMHPLPNNKYTVDGYICHKQQWISKCEETWYFSTTETNSIENLPIGATECMEAITVYESGEYNNPFFPPFYCSWCSTQIDQKTFIVIEEHTAQENIYNASYIDPMFVGGKCSSNLCKTIHPDVLWVAKREEIRRDACNRKTWETGDVYGLVEEKKFDNDQRDFGIGEQWIRSSIYGVRRLDGSCYSKICGQFGIRFNTGEWWGLDGQGVKIWLRKILKPCQGGLRISFHHDNHDETMAIAHSVAREVTCEEVTGRILNQGFISAFDLAYLNPLNPGRGNVYRVFKRVIKGRHADEQYEYKMEKKYCMYRTLHNVSDVINQTRGKFLLGYFFDGSPFYLNQSDFEGAGKYGNERNTSRDGWFLLTYAGLTKFQQTLYTNEGVSNSQAALRNLHDPGRLALAEETEIPNVRDQMDLANKVYNSWFKMNTTSVGERITTFINNAKSAVSNYFSQLTNVIWWVGTGAIGLIVVILGRRFYRYRKSSKPPALPKRLDSVETQSTHIYEPVRSPQPVARGNQGHPFFSF</sequence>
<feature type="domain" description="Spike glycoprotein fusion" evidence="10">
    <location>
        <begin position="91"/>
        <end position="190"/>
    </location>
</feature>
<dbReference type="SUPFAM" id="SSF161008">
    <property type="entry name" value="Viral glycoprotein ectodomain-like"/>
    <property type="match status" value="1"/>
</dbReference>
<keyword evidence="6 9" id="KW-1133">Transmembrane helix</keyword>
<dbReference type="Pfam" id="PF00974">
    <property type="entry name" value="Rhabdo_glycop_FD"/>
    <property type="match status" value="1"/>
</dbReference>
<keyword evidence="3" id="KW-0732">Signal</keyword>
<dbReference type="GO" id="GO:0019031">
    <property type="term" value="C:viral envelope"/>
    <property type="evidence" value="ECO:0007669"/>
    <property type="project" value="UniProtKB-KW"/>
</dbReference>
<keyword evidence="5" id="KW-0261">Viral envelope protein</keyword>
<name>A0A0D3R1L8_9RHAB</name>
<dbReference type="GeneID" id="32707882"/>
<evidence type="ECO:0000256" key="7">
    <source>
        <dbReference type="ARBA" id="ARBA00023136"/>
    </source>
</evidence>
<proteinExistence type="predicted"/>
<reference evidence="12 13" key="1">
    <citation type="journal article" date="2015" name="PLoS Pathog.">
        <title>Evolution of genome size and complexity in the rhabdoviridae.</title>
        <authorList>
            <person name="Walker P.J."/>
            <person name="Firth C."/>
            <person name="Widen S.G."/>
            <person name="Blasdell K.R."/>
            <person name="Guzman H."/>
            <person name="Wood T.G."/>
            <person name="Paradkar P.N."/>
            <person name="Holmes E.C."/>
            <person name="Tesh R.B."/>
            <person name="Vasilakis N."/>
        </authorList>
    </citation>
    <scope>NUCLEOTIDE SEQUENCE [LARGE SCALE GENOMIC DNA]</scope>
    <source>
        <strain evidence="12">BeAr185559</strain>
    </source>
</reference>
<dbReference type="InterPro" id="IPR001903">
    <property type="entry name" value="Rhabdo_glycop_FD"/>
</dbReference>
<dbReference type="RefSeq" id="YP_009361968.1">
    <property type="nucleotide sequence ID" value="NC_034448.1"/>
</dbReference>
<evidence type="ECO:0000256" key="3">
    <source>
        <dbReference type="ARBA" id="ARBA00022729"/>
    </source>
</evidence>
<dbReference type="GO" id="GO:0055036">
    <property type="term" value="C:virion membrane"/>
    <property type="evidence" value="ECO:0007669"/>
    <property type="project" value="UniProtKB-SubCell"/>
</dbReference>
<protein>
    <submittedName>
        <fullName evidence="12">Glycoprotein</fullName>
    </submittedName>
</protein>
<evidence type="ECO:0000256" key="9">
    <source>
        <dbReference type="SAM" id="Phobius"/>
    </source>
</evidence>
<dbReference type="EMBL" id="KM205014">
    <property type="protein sequence ID" value="AJR28516.1"/>
    <property type="molecule type" value="Viral_cRNA"/>
</dbReference>
<keyword evidence="2 9" id="KW-0812">Transmembrane</keyword>
<dbReference type="KEGG" id="vg:32707882"/>
<dbReference type="Gene3D" id="2.30.29.130">
    <property type="match status" value="1"/>
</dbReference>
<comment type="subcellular location">
    <subcellularLocation>
        <location evidence="1">Virion membrane</location>
        <topology evidence="1">Single-pass type I membrane protein</topology>
    </subcellularLocation>
</comment>
<dbReference type="InterPro" id="IPR055447">
    <property type="entry name" value="Rhabdo_glycop_CD"/>
</dbReference>
<keyword evidence="7 9" id="KW-0472">Membrane</keyword>
<evidence type="ECO:0000256" key="2">
    <source>
        <dbReference type="ARBA" id="ARBA00022692"/>
    </source>
</evidence>
<evidence type="ECO:0000256" key="4">
    <source>
        <dbReference type="ARBA" id="ARBA00022844"/>
    </source>
</evidence>
<keyword evidence="8" id="KW-0325">Glycoprotein</keyword>
<keyword evidence="4" id="KW-0946">Virion</keyword>
<dbReference type="Proteomes" id="UP000164199">
    <property type="component" value="Segment"/>
</dbReference>
<evidence type="ECO:0000313" key="13">
    <source>
        <dbReference type="Proteomes" id="UP000164199"/>
    </source>
</evidence>